<dbReference type="GO" id="GO:2001295">
    <property type="term" value="P:malonyl-CoA biosynthetic process"/>
    <property type="evidence" value="ECO:0007669"/>
    <property type="project" value="UniProtKB-UniRule"/>
</dbReference>
<feature type="domain" description="CoA carboxyltransferase C-terminal" evidence="11">
    <location>
        <begin position="33"/>
        <end position="294"/>
    </location>
</feature>
<gene>
    <name evidence="10" type="primary">accA</name>
    <name evidence="12" type="ORF">DJ021_11770</name>
</gene>
<evidence type="ECO:0000256" key="2">
    <source>
        <dbReference type="ARBA" id="ARBA00022516"/>
    </source>
</evidence>
<comment type="subcellular location">
    <subcellularLocation>
        <location evidence="10">Cytoplasm</location>
    </subcellularLocation>
</comment>
<dbReference type="RefSeq" id="WP_111457727.1">
    <property type="nucleotide sequence ID" value="NZ_QFYP01000001.1"/>
</dbReference>
<dbReference type="HAMAP" id="MF_00823">
    <property type="entry name" value="AcetylCoA_CT_alpha"/>
    <property type="match status" value="1"/>
</dbReference>
<evidence type="ECO:0000256" key="5">
    <source>
        <dbReference type="ARBA" id="ARBA00022832"/>
    </source>
</evidence>
<evidence type="ECO:0000256" key="7">
    <source>
        <dbReference type="ARBA" id="ARBA00023098"/>
    </source>
</evidence>
<dbReference type="UniPathway" id="UPA00655">
    <property type="reaction ID" value="UER00711"/>
</dbReference>
<dbReference type="GO" id="GO:0005524">
    <property type="term" value="F:ATP binding"/>
    <property type="evidence" value="ECO:0007669"/>
    <property type="project" value="UniProtKB-KW"/>
</dbReference>
<keyword evidence="8 10" id="KW-0275">Fatty acid biosynthesis</keyword>
<dbReference type="NCBIfam" id="NF004344">
    <property type="entry name" value="PRK05724.1"/>
    <property type="match status" value="1"/>
</dbReference>
<dbReference type="Pfam" id="PF03255">
    <property type="entry name" value="ACCA"/>
    <property type="match status" value="1"/>
</dbReference>
<accession>A0A328B3L7</accession>
<evidence type="ECO:0000256" key="9">
    <source>
        <dbReference type="ARBA" id="ARBA00049152"/>
    </source>
</evidence>
<dbReference type="GO" id="GO:0016743">
    <property type="term" value="F:carboxyl- or carbamoyltransferase activity"/>
    <property type="evidence" value="ECO:0007669"/>
    <property type="project" value="UniProtKB-UniRule"/>
</dbReference>
<dbReference type="InterPro" id="IPR001095">
    <property type="entry name" value="Acetyl_CoA_COase_a_su"/>
</dbReference>
<dbReference type="NCBIfam" id="NF041504">
    <property type="entry name" value="AccA_sub"/>
    <property type="match status" value="1"/>
</dbReference>
<dbReference type="SUPFAM" id="SSF52096">
    <property type="entry name" value="ClpP/crotonase"/>
    <property type="match status" value="1"/>
</dbReference>
<evidence type="ECO:0000256" key="6">
    <source>
        <dbReference type="ARBA" id="ARBA00022840"/>
    </source>
</evidence>
<dbReference type="PROSITE" id="PS50989">
    <property type="entry name" value="COA_CT_CTER"/>
    <property type="match status" value="1"/>
</dbReference>
<dbReference type="InterPro" id="IPR029045">
    <property type="entry name" value="ClpP/crotonase-like_dom_sf"/>
</dbReference>
<dbReference type="EC" id="2.1.3.15" evidence="10"/>
<evidence type="ECO:0000256" key="10">
    <source>
        <dbReference type="HAMAP-Rule" id="MF_00823"/>
    </source>
</evidence>
<keyword evidence="13" id="KW-1185">Reference proteome</keyword>
<comment type="catalytic activity">
    <reaction evidence="9 10">
        <text>N(6)-carboxybiotinyl-L-lysyl-[protein] + acetyl-CoA = N(6)-biotinyl-L-lysyl-[protein] + malonyl-CoA</text>
        <dbReference type="Rhea" id="RHEA:54728"/>
        <dbReference type="Rhea" id="RHEA-COMP:10505"/>
        <dbReference type="Rhea" id="RHEA-COMP:10506"/>
        <dbReference type="ChEBI" id="CHEBI:57288"/>
        <dbReference type="ChEBI" id="CHEBI:57384"/>
        <dbReference type="ChEBI" id="CHEBI:83144"/>
        <dbReference type="ChEBI" id="CHEBI:83145"/>
        <dbReference type="EC" id="2.1.3.15"/>
    </reaction>
</comment>
<keyword evidence="6 10" id="KW-0067">ATP-binding</keyword>
<name>A0A328B3L7_9CAUL</name>
<evidence type="ECO:0000256" key="1">
    <source>
        <dbReference type="ARBA" id="ARBA00004956"/>
    </source>
</evidence>
<organism evidence="12 13">
    <name type="scientific">Phenylobacterium hankyongense</name>
    <dbReference type="NCBI Taxonomy" id="1813876"/>
    <lineage>
        <taxon>Bacteria</taxon>
        <taxon>Pseudomonadati</taxon>
        <taxon>Pseudomonadota</taxon>
        <taxon>Alphaproteobacteria</taxon>
        <taxon>Caulobacterales</taxon>
        <taxon>Caulobacteraceae</taxon>
        <taxon>Phenylobacterium</taxon>
    </lineage>
</organism>
<comment type="similarity">
    <text evidence="10">Belongs to the AccA family.</text>
</comment>
<keyword evidence="5 10" id="KW-0276">Fatty acid metabolism</keyword>
<evidence type="ECO:0000256" key="3">
    <source>
        <dbReference type="ARBA" id="ARBA00022679"/>
    </source>
</evidence>
<keyword evidence="2 10" id="KW-0444">Lipid biosynthesis</keyword>
<reference evidence="13" key="1">
    <citation type="submission" date="2018-05" db="EMBL/GenBank/DDBJ databases">
        <authorList>
            <person name="Li X."/>
        </authorList>
    </citation>
    <scope>NUCLEOTIDE SEQUENCE [LARGE SCALE GENOMIC DNA]</scope>
    <source>
        <strain evidence="13">HKS-05</strain>
    </source>
</reference>
<dbReference type="PANTHER" id="PTHR42853">
    <property type="entry name" value="ACETYL-COENZYME A CARBOXYLASE CARBOXYL TRANSFERASE SUBUNIT ALPHA"/>
    <property type="match status" value="1"/>
</dbReference>
<dbReference type="InterPro" id="IPR011763">
    <property type="entry name" value="COA_CT_C"/>
</dbReference>
<dbReference type="PANTHER" id="PTHR42853:SF3">
    <property type="entry name" value="ACETYL-COENZYME A CARBOXYLASE CARBOXYL TRANSFERASE SUBUNIT ALPHA, CHLOROPLASTIC"/>
    <property type="match status" value="1"/>
</dbReference>
<keyword evidence="4 10" id="KW-0547">Nucleotide-binding</keyword>
<evidence type="ECO:0000313" key="13">
    <source>
        <dbReference type="Proteomes" id="UP000249842"/>
    </source>
</evidence>
<comment type="subunit">
    <text evidence="10">Acetyl-CoA carboxylase is a heterohexamer composed of biotin carboxyl carrier protein (AccB), biotin carboxylase (AccC) and two subunits each of ACCase subunit alpha (AccA) and ACCase subunit beta (AccD).</text>
</comment>
<comment type="function">
    <text evidence="10">Component of the acetyl coenzyme A carboxylase (ACC) complex. First, biotin carboxylase catalyzes the carboxylation of biotin on its carrier protein (BCCP) and then the CO(2) group is transferred by the carboxyltransferase to acetyl-CoA to form malonyl-CoA.</text>
</comment>
<comment type="pathway">
    <text evidence="1 10">Lipid metabolism; malonyl-CoA biosynthesis; malonyl-CoA from acetyl-CoA: step 1/1.</text>
</comment>
<keyword evidence="3 10" id="KW-0808">Transferase</keyword>
<dbReference type="Proteomes" id="UP000249842">
    <property type="component" value="Unassembled WGS sequence"/>
</dbReference>
<dbReference type="AlphaFoldDB" id="A0A328B3L7"/>
<protein>
    <recommendedName>
        <fullName evidence="10">Acetyl-coenzyme A carboxylase carboxyl transferase subunit alpha</fullName>
        <shortName evidence="10">ACCase subunit alpha</shortName>
        <shortName evidence="10">Acetyl-CoA carboxylase carboxyltransferase subunit alpha</shortName>
        <ecNumber evidence="10">2.1.3.15</ecNumber>
    </recommendedName>
</protein>
<dbReference type="PRINTS" id="PR01069">
    <property type="entry name" value="ACCCTRFRASEA"/>
</dbReference>
<dbReference type="GO" id="GO:0009317">
    <property type="term" value="C:acetyl-CoA carboxylase complex"/>
    <property type="evidence" value="ECO:0007669"/>
    <property type="project" value="InterPro"/>
</dbReference>
<dbReference type="OrthoDB" id="9808023at2"/>
<keyword evidence="7 10" id="KW-0443">Lipid metabolism</keyword>
<dbReference type="NCBIfam" id="TIGR00513">
    <property type="entry name" value="accA"/>
    <property type="match status" value="1"/>
</dbReference>
<dbReference type="GO" id="GO:0003989">
    <property type="term" value="F:acetyl-CoA carboxylase activity"/>
    <property type="evidence" value="ECO:0007669"/>
    <property type="project" value="InterPro"/>
</dbReference>
<dbReference type="EMBL" id="QFYP01000001">
    <property type="protein sequence ID" value="RAK60434.1"/>
    <property type="molecule type" value="Genomic_DNA"/>
</dbReference>
<evidence type="ECO:0000256" key="8">
    <source>
        <dbReference type="ARBA" id="ARBA00023160"/>
    </source>
</evidence>
<evidence type="ECO:0000313" key="12">
    <source>
        <dbReference type="EMBL" id="RAK60434.1"/>
    </source>
</evidence>
<evidence type="ECO:0000256" key="4">
    <source>
        <dbReference type="ARBA" id="ARBA00022741"/>
    </source>
</evidence>
<keyword evidence="10" id="KW-0963">Cytoplasm</keyword>
<proteinExistence type="inferred from homology"/>
<sequence>MAVHYLEFERPIADLEAKIEELSKLSETAGPGAFDAEIEALRARAQEMRRDAYSKLDAWQKTQVARHPDRPHFIDYVGALIDEFVELRGDRSFGDDQAIMGGLGRFRGRPVVVMGHEKGRDTVTRVKHNFGYARPEGYRKAIRLMEMAERFNLPVVTFVDTAGAYPGVASEERGVAEAIARSTEKCLMLGVPNVAIITGEGGSGGAIAIAGANRVLILEHSMYSVIAPEGANSILWRGGRTAADAAKAMKITAQDLLATKVVDRIVPEPAGGAHSDPEAAMKTVADALDEELAGLDGLSPQELRKRRSERFYAIGRSGLQ</sequence>
<evidence type="ECO:0000259" key="11">
    <source>
        <dbReference type="PROSITE" id="PS50989"/>
    </source>
</evidence>
<dbReference type="GO" id="GO:0006633">
    <property type="term" value="P:fatty acid biosynthetic process"/>
    <property type="evidence" value="ECO:0007669"/>
    <property type="project" value="UniProtKB-KW"/>
</dbReference>
<comment type="caution">
    <text evidence="12">The sequence shown here is derived from an EMBL/GenBank/DDBJ whole genome shotgun (WGS) entry which is preliminary data.</text>
</comment>
<dbReference type="Gene3D" id="3.90.226.10">
    <property type="entry name" value="2-enoyl-CoA Hydratase, Chain A, domain 1"/>
    <property type="match status" value="1"/>
</dbReference>